<feature type="domain" description="NlpC/P60" evidence="11">
    <location>
        <begin position="58"/>
        <end position="179"/>
    </location>
</feature>
<evidence type="ECO:0000256" key="5">
    <source>
        <dbReference type="ARBA" id="ARBA00022801"/>
    </source>
</evidence>
<evidence type="ECO:0000256" key="3">
    <source>
        <dbReference type="ARBA" id="ARBA00022670"/>
    </source>
</evidence>
<feature type="chain" id="PRO_5047036836" evidence="10">
    <location>
        <begin position="28"/>
        <end position="179"/>
    </location>
</feature>
<evidence type="ECO:0000256" key="1">
    <source>
        <dbReference type="ARBA" id="ARBA00004635"/>
    </source>
</evidence>
<keyword evidence="4 10" id="KW-0732">Signal</keyword>
<evidence type="ECO:0000259" key="11">
    <source>
        <dbReference type="PROSITE" id="PS51935"/>
    </source>
</evidence>
<name>A0ABY5GKY2_9GAMM</name>
<comment type="subcellular location">
    <subcellularLocation>
        <location evidence="1">Membrane</location>
        <topology evidence="1">Lipid-anchor</topology>
    </subcellularLocation>
</comment>
<keyword evidence="3" id="KW-0645">Protease</keyword>
<evidence type="ECO:0000256" key="2">
    <source>
        <dbReference type="ARBA" id="ARBA00007074"/>
    </source>
</evidence>
<organism evidence="12 13">
    <name type="scientific">Photobacterium atrarenae</name>
    <dbReference type="NCBI Taxonomy" id="865757"/>
    <lineage>
        <taxon>Bacteria</taxon>
        <taxon>Pseudomonadati</taxon>
        <taxon>Pseudomonadota</taxon>
        <taxon>Gammaproteobacteria</taxon>
        <taxon>Vibrionales</taxon>
        <taxon>Vibrionaceae</taxon>
        <taxon>Photobacterium</taxon>
    </lineage>
</organism>
<sequence>MMNLNFPRYWIGTGLVLIGLTGCATPAAIDDMAPADPAQVQTPSENLKPFQPVPMRYNSNQPSFDLVYQTWKGTPYRLGGNSRRGIDCSAFVQIGYQEVFDRILPRTTLEQARQGRKVSLGQARKGDLVFFKTGRTLRHVGIYLGNREFLHASTSRGVVISSLDTPYWRRAFWQARRIE</sequence>
<dbReference type="Gene3D" id="3.90.1720.10">
    <property type="entry name" value="endopeptidase domain like (from Nostoc punctiforme)"/>
    <property type="match status" value="1"/>
</dbReference>
<evidence type="ECO:0000256" key="7">
    <source>
        <dbReference type="ARBA" id="ARBA00023136"/>
    </source>
</evidence>
<evidence type="ECO:0000256" key="8">
    <source>
        <dbReference type="ARBA" id="ARBA00023139"/>
    </source>
</evidence>
<dbReference type="InterPro" id="IPR052062">
    <property type="entry name" value="Murein_DD/LD_carboxypeptidase"/>
</dbReference>
<reference evidence="12" key="1">
    <citation type="submission" date="2022-07" db="EMBL/GenBank/DDBJ databases">
        <title>Genome sequencing of Photobacterium atrarenae GJH2-4.</title>
        <authorList>
            <person name="Park S.-J."/>
        </authorList>
    </citation>
    <scope>NUCLEOTIDE SEQUENCE</scope>
    <source>
        <strain evidence="12">GJH2-4</strain>
    </source>
</reference>
<evidence type="ECO:0000256" key="6">
    <source>
        <dbReference type="ARBA" id="ARBA00022807"/>
    </source>
</evidence>
<keyword evidence="8" id="KW-0564">Palmitate</keyword>
<dbReference type="PROSITE" id="PS51935">
    <property type="entry name" value="NLPC_P60"/>
    <property type="match status" value="1"/>
</dbReference>
<keyword evidence="6" id="KW-0788">Thiol protease</keyword>
<dbReference type="Proteomes" id="UP001057998">
    <property type="component" value="Chromosome 2"/>
</dbReference>
<dbReference type="PANTHER" id="PTHR47360:SF3">
    <property type="entry name" value="MUREIN DD-ENDOPEPTIDASE MEPS_MUREIN LD-CARBOXYPEPTIDASE"/>
    <property type="match status" value="1"/>
</dbReference>
<keyword evidence="7" id="KW-0472">Membrane</keyword>
<accession>A0ABY5GKY2</accession>
<evidence type="ECO:0000256" key="9">
    <source>
        <dbReference type="ARBA" id="ARBA00023288"/>
    </source>
</evidence>
<evidence type="ECO:0000313" key="13">
    <source>
        <dbReference type="Proteomes" id="UP001057998"/>
    </source>
</evidence>
<feature type="signal peptide" evidence="10">
    <location>
        <begin position="1"/>
        <end position="27"/>
    </location>
</feature>
<dbReference type="InterPro" id="IPR000064">
    <property type="entry name" value="NLP_P60_dom"/>
</dbReference>
<evidence type="ECO:0000256" key="10">
    <source>
        <dbReference type="SAM" id="SignalP"/>
    </source>
</evidence>
<comment type="similarity">
    <text evidence="2">Belongs to the peptidase C40 family.</text>
</comment>
<dbReference type="SUPFAM" id="SSF54001">
    <property type="entry name" value="Cysteine proteinases"/>
    <property type="match status" value="1"/>
</dbReference>
<keyword evidence="5" id="KW-0378">Hydrolase</keyword>
<keyword evidence="9" id="KW-0449">Lipoprotein</keyword>
<evidence type="ECO:0000313" key="12">
    <source>
        <dbReference type="EMBL" id="UTV29775.1"/>
    </source>
</evidence>
<keyword evidence="13" id="KW-1185">Reference proteome</keyword>
<dbReference type="RefSeq" id="WP_255391096.1">
    <property type="nucleotide sequence ID" value="NZ_CP101509.1"/>
</dbReference>
<dbReference type="InterPro" id="IPR038765">
    <property type="entry name" value="Papain-like_cys_pep_sf"/>
</dbReference>
<dbReference type="PANTHER" id="PTHR47360">
    <property type="entry name" value="MUREIN DD-ENDOPEPTIDASE MEPS/MUREIN LD-CARBOXYPEPTIDASE"/>
    <property type="match status" value="1"/>
</dbReference>
<protein>
    <submittedName>
        <fullName evidence="12">NlpC/P60 family protein</fullName>
    </submittedName>
</protein>
<gene>
    <name evidence="12" type="ORF">NNL38_22465</name>
</gene>
<dbReference type="EMBL" id="CP101509">
    <property type="protein sequence ID" value="UTV29775.1"/>
    <property type="molecule type" value="Genomic_DNA"/>
</dbReference>
<evidence type="ECO:0000256" key="4">
    <source>
        <dbReference type="ARBA" id="ARBA00022729"/>
    </source>
</evidence>
<proteinExistence type="inferred from homology"/>
<dbReference type="Pfam" id="PF00877">
    <property type="entry name" value="NLPC_P60"/>
    <property type="match status" value="1"/>
</dbReference>